<reference evidence="2" key="1">
    <citation type="submission" date="2021-02" db="EMBL/GenBank/DDBJ databases">
        <authorList>
            <person name="Dougan E. K."/>
            <person name="Rhodes N."/>
            <person name="Thang M."/>
            <person name="Chan C."/>
        </authorList>
    </citation>
    <scope>NUCLEOTIDE SEQUENCE</scope>
</reference>
<dbReference type="Proteomes" id="UP000604046">
    <property type="component" value="Unassembled WGS sequence"/>
</dbReference>
<proteinExistence type="predicted"/>
<gene>
    <name evidence="2" type="ORF">SNAT2548_LOCUS26850</name>
</gene>
<dbReference type="AlphaFoldDB" id="A0A812SEQ0"/>
<evidence type="ECO:0000313" key="2">
    <source>
        <dbReference type="EMBL" id="CAE7478024.1"/>
    </source>
</evidence>
<feature type="compositionally biased region" description="Pro residues" evidence="1">
    <location>
        <begin position="130"/>
        <end position="149"/>
    </location>
</feature>
<dbReference type="EMBL" id="CAJNDS010002445">
    <property type="protein sequence ID" value="CAE7478024.1"/>
    <property type="molecule type" value="Genomic_DNA"/>
</dbReference>
<evidence type="ECO:0000313" key="3">
    <source>
        <dbReference type="Proteomes" id="UP000604046"/>
    </source>
</evidence>
<feature type="region of interest" description="Disordered" evidence="1">
    <location>
        <begin position="126"/>
        <end position="233"/>
    </location>
</feature>
<name>A0A812SEQ0_9DINO</name>
<dbReference type="PRINTS" id="PR01217">
    <property type="entry name" value="PRICHEXTENSN"/>
</dbReference>
<accession>A0A812SEQ0</accession>
<evidence type="ECO:0000256" key="1">
    <source>
        <dbReference type="SAM" id="MobiDB-lite"/>
    </source>
</evidence>
<protein>
    <submittedName>
        <fullName evidence="2">Uncharacterized protein</fullName>
    </submittedName>
</protein>
<sequence>MASTIFQLPPAFVGEQAVYGPNYRGGLAPPADHWAKTAHPRAPWPPGPLQQFQQWPLQQWCWAPASPAPPPIMSYAVGQGLCYQPAPATAWMPVNQAPYAPVPPPIFYPMPCPQYQPATPAWTPALQAPMPMPPPPPPAHFPPPLPPTQAPLQAPEAPPTAHPAPSKEPSTHKPRWADLSEEPPKWDVTDVATSSQEPLPTLLPRPPRGPQGKGRGKGSKGHGKGKGTRKWRQ</sequence>
<feature type="compositionally biased region" description="Basic residues" evidence="1">
    <location>
        <begin position="214"/>
        <end position="233"/>
    </location>
</feature>
<keyword evidence="3" id="KW-1185">Reference proteome</keyword>
<comment type="caution">
    <text evidence="2">The sequence shown here is derived from an EMBL/GenBank/DDBJ whole genome shotgun (WGS) entry which is preliminary data.</text>
</comment>
<feature type="compositionally biased region" description="Basic and acidic residues" evidence="1">
    <location>
        <begin position="169"/>
        <end position="188"/>
    </location>
</feature>
<organism evidence="2 3">
    <name type="scientific">Symbiodinium natans</name>
    <dbReference type="NCBI Taxonomy" id="878477"/>
    <lineage>
        <taxon>Eukaryota</taxon>
        <taxon>Sar</taxon>
        <taxon>Alveolata</taxon>
        <taxon>Dinophyceae</taxon>
        <taxon>Suessiales</taxon>
        <taxon>Symbiodiniaceae</taxon>
        <taxon>Symbiodinium</taxon>
    </lineage>
</organism>